<proteinExistence type="predicted"/>
<reference evidence="1" key="1">
    <citation type="submission" date="2022-07" db="EMBL/GenBank/DDBJ databases">
        <title>Genome Sequence of Lecanicillium saksenae.</title>
        <authorList>
            <person name="Buettner E."/>
        </authorList>
    </citation>
    <scope>NUCLEOTIDE SEQUENCE</scope>
    <source>
        <strain evidence="1">VT-O1</strain>
    </source>
</reference>
<keyword evidence="2" id="KW-1185">Reference proteome</keyword>
<organism evidence="1 2">
    <name type="scientific">Lecanicillium saksenae</name>
    <dbReference type="NCBI Taxonomy" id="468837"/>
    <lineage>
        <taxon>Eukaryota</taxon>
        <taxon>Fungi</taxon>
        <taxon>Dikarya</taxon>
        <taxon>Ascomycota</taxon>
        <taxon>Pezizomycotina</taxon>
        <taxon>Sordariomycetes</taxon>
        <taxon>Hypocreomycetidae</taxon>
        <taxon>Hypocreales</taxon>
        <taxon>Cordycipitaceae</taxon>
        <taxon>Lecanicillium</taxon>
    </lineage>
</organism>
<dbReference type="Proteomes" id="UP001148737">
    <property type="component" value="Unassembled WGS sequence"/>
</dbReference>
<name>A0ACC1QGQ7_9HYPO</name>
<accession>A0ACC1QGQ7</accession>
<comment type="caution">
    <text evidence="1">The sequence shown here is derived from an EMBL/GenBank/DDBJ whole genome shotgun (WGS) entry which is preliminary data.</text>
</comment>
<evidence type="ECO:0000313" key="2">
    <source>
        <dbReference type="Proteomes" id="UP001148737"/>
    </source>
</evidence>
<dbReference type="EMBL" id="JANAKD010001916">
    <property type="protein sequence ID" value="KAJ3475686.1"/>
    <property type="molecule type" value="Genomic_DNA"/>
</dbReference>
<sequence>MAVSRPQPPQFPSSIVLPSPTEKSISSQDPISKRIPSLITPAQPCGLDLSGFFWQPTSGSCDGYRSFLIPASANPVTISGRKRTLFGLGFIVTAGSTALFKYQSDVYRSNELAQQQLKAPNGYVSVDRSGGGV</sequence>
<evidence type="ECO:0000313" key="1">
    <source>
        <dbReference type="EMBL" id="KAJ3475686.1"/>
    </source>
</evidence>
<protein>
    <submittedName>
        <fullName evidence="1">Uncharacterized protein</fullName>
    </submittedName>
</protein>
<gene>
    <name evidence="1" type="ORF">NLG97_g9373</name>
</gene>